<feature type="domain" description="Glycosyltransferase subfamily 4-like N-terminal" evidence="3">
    <location>
        <begin position="17"/>
        <end position="177"/>
    </location>
</feature>
<comment type="caution">
    <text evidence="4">The sequence shown here is derived from an EMBL/GenBank/DDBJ whole genome shotgun (WGS) entry which is preliminary data.</text>
</comment>
<dbReference type="PANTHER" id="PTHR46401:SF2">
    <property type="entry name" value="GLYCOSYLTRANSFERASE WBBK-RELATED"/>
    <property type="match status" value="1"/>
</dbReference>
<dbReference type="AlphaFoldDB" id="A0A8J3E4Y5"/>
<keyword evidence="5" id="KW-1185">Reference proteome</keyword>
<reference evidence="4" key="2">
    <citation type="submission" date="2020-09" db="EMBL/GenBank/DDBJ databases">
        <authorList>
            <person name="Sun Q."/>
            <person name="Zhou Y."/>
        </authorList>
    </citation>
    <scope>NUCLEOTIDE SEQUENCE</scope>
    <source>
        <strain evidence="4">CGMCC 1.15725</strain>
    </source>
</reference>
<evidence type="ECO:0000313" key="4">
    <source>
        <dbReference type="EMBL" id="GGF31076.1"/>
    </source>
</evidence>
<feature type="domain" description="Glycosyl transferase family 1" evidence="2">
    <location>
        <begin position="194"/>
        <end position="342"/>
    </location>
</feature>
<dbReference type="Proteomes" id="UP000646365">
    <property type="component" value="Unassembled WGS sequence"/>
</dbReference>
<dbReference type="Pfam" id="PF13439">
    <property type="entry name" value="Glyco_transf_4"/>
    <property type="match status" value="1"/>
</dbReference>
<dbReference type="EMBL" id="BMJQ01000011">
    <property type="protein sequence ID" value="GGF31076.1"/>
    <property type="molecule type" value="Genomic_DNA"/>
</dbReference>
<dbReference type="GO" id="GO:0009103">
    <property type="term" value="P:lipopolysaccharide biosynthetic process"/>
    <property type="evidence" value="ECO:0007669"/>
    <property type="project" value="TreeGrafter"/>
</dbReference>
<evidence type="ECO:0008006" key="6">
    <source>
        <dbReference type="Google" id="ProtNLM"/>
    </source>
</evidence>
<evidence type="ECO:0000313" key="5">
    <source>
        <dbReference type="Proteomes" id="UP000646365"/>
    </source>
</evidence>
<dbReference type="InterPro" id="IPR028098">
    <property type="entry name" value="Glyco_trans_4-like_N"/>
</dbReference>
<sequence>MLRVLFDDEIFSTQIEGGVSRYFTHLVEELPAAGATPILPFRLTCNRHLAQSTVFKGWRPPRFPGSRRLIRAINRPRSRAAIGQGGFDVWHATWYDGAPVALARSHPGVRIVTTIHDMTPEIMPDMAVGHIGNPHAGKLAMVEVADLVVAVSAATKADLLRFSDVPAERVRVVPLGVGNGLLWRPDQGRPEGLPERFLLFVGKRGGYKNFAGVAPALSALLRATPDLHLVCVGGGPLDAAERAPFETAGVSDQVRQIAADDRTLAWCYAHAAVFLFPSRYEGFGLPILEAFVNRCPAVLAERSCFPEIGGEAALYFDPDRPDALVDLIGRLLAAPGERERLGALGALRARDFTWARTAAAHAMLYRELSA</sequence>
<dbReference type="RefSeq" id="WP_189049324.1">
    <property type="nucleotide sequence ID" value="NZ_BMJQ01000011.1"/>
</dbReference>
<name>A0A8J3E4Y5_9PROT</name>
<accession>A0A8J3E4Y5</accession>
<evidence type="ECO:0000256" key="1">
    <source>
        <dbReference type="ARBA" id="ARBA00022679"/>
    </source>
</evidence>
<dbReference type="Gene3D" id="3.40.50.2000">
    <property type="entry name" value="Glycogen Phosphorylase B"/>
    <property type="match status" value="2"/>
</dbReference>
<dbReference type="CDD" id="cd03809">
    <property type="entry name" value="GT4_MtfB-like"/>
    <property type="match status" value="1"/>
</dbReference>
<proteinExistence type="predicted"/>
<dbReference type="SUPFAM" id="SSF53756">
    <property type="entry name" value="UDP-Glycosyltransferase/glycogen phosphorylase"/>
    <property type="match status" value="1"/>
</dbReference>
<reference evidence="4" key="1">
    <citation type="journal article" date="2014" name="Int. J. Syst. Evol. Microbiol.">
        <title>Complete genome sequence of Corynebacterium casei LMG S-19264T (=DSM 44701T), isolated from a smear-ripened cheese.</title>
        <authorList>
            <consortium name="US DOE Joint Genome Institute (JGI-PGF)"/>
            <person name="Walter F."/>
            <person name="Albersmeier A."/>
            <person name="Kalinowski J."/>
            <person name="Ruckert C."/>
        </authorList>
    </citation>
    <scope>NUCLEOTIDE SEQUENCE</scope>
    <source>
        <strain evidence="4">CGMCC 1.15725</strain>
    </source>
</reference>
<protein>
    <recommendedName>
        <fullName evidence="6">Glycosyltransferase family 1 protein</fullName>
    </recommendedName>
</protein>
<dbReference type="Pfam" id="PF00534">
    <property type="entry name" value="Glycos_transf_1"/>
    <property type="match status" value="1"/>
</dbReference>
<gene>
    <name evidence="4" type="ORF">GCM10011611_41510</name>
</gene>
<keyword evidence="1" id="KW-0808">Transferase</keyword>
<evidence type="ECO:0000259" key="2">
    <source>
        <dbReference type="Pfam" id="PF00534"/>
    </source>
</evidence>
<dbReference type="InterPro" id="IPR001296">
    <property type="entry name" value="Glyco_trans_1"/>
</dbReference>
<evidence type="ECO:0000259" key="3">
    <source>
        <dbReference type="Pfam" id="PF13439"/>
    </source>
</evidence>
<dbReference type="PANTHER" id="PTHR46401">
    <property type="entry name" value="GLYCOSYLTRANSFERASE WBBK-RELATED"/>
    <property type="match status" value="1"/>
</dbReference>
<organism evidence="4 5">
    <name type="scientific">Aliidongia dinghuensis</name>
    <dbReference type="NCBI Taxonomy" id="1867774"/>
    <lineage>
        <taxon>Bacteria</taxon>
        <taxon>Pseudomonadati</taxon>
        <taxon>Pseudomonadota</taxon>
        <taxon>Alphaproteobacteria</taxon>
        <taxon>Rhodospirillales</taxon>
        <taxon>Dongiaceae</taxon>
        <taxon>Aliidongia</taxon>
    </lineage>
</organism>
<dbReference type="GO" id="GO:0016757">
    <property type="term" value="F:glycosyltransferase activity"/>
    <property type="evidence" value="ECO:0007669"/>
    <property type="project" value="InterPro"/>
</dbReference>